<dbReference type="InterPro" id="IPR012910">
    <property type="entry name" value="Plug_dom"/>
</dbReference>
<evidence type="ECO:0000256" key="5">
    <source>
        <dbReference type="ARBA" id="ARBA00022692"/>
    </source>
</evidence>
<keyword evidence="10 11" id="KW-0998">Cell outer membrane</keyword>
<comment type="subcellular location">
    <subcellularLocation>
        <location evidence="1 11">Cell outer membrane</location>
        <topology evidence="1 11">Multi-pass membrane protein</topology>
    </subcellularLocation>
</comment>
<dbReference type="Proteomes" id="UP000301751">
    <property type="component" value="Unassembled WGS sequence"/>
</dbReference>
<evidence type="ECO:0000256" key="4">
    <source>
        <dbReference type="ARBA" id="ARBA00022452"/>
    </source>
</evidence>
<accession>A0A480B0Q5</accession>
<evidence type="ECO:0000256" key="6">
    <source>
        <dbReference type="ARBA" id="ARBA00022729"/>
    </source>
</evidence>
<evidence type="ECO:0000256" key="3">
    <source>
        <dbReference type="ARBA" id="ARBA00022448"/>
    </source>
</evidence>
<feature type="signal peptide" evidence="13">
    <location>
        <begin position="1"/>
        <end position="23"/>
    </location>
</feature>
<evidence type="ECO:0000313" key="17">
    <source>
        <dbReference type="Proteomes" id="UP000301751"/>
    </source>
</evidence>
<evidence type="ECO:0000256" key="9">
    <source>
        <dbReference type="ARBA" id="ARBA00023170"/>
    </source>
</evidence>
<evidence type="ECO:0000256" key="11">
    <source>
        <dbReference type="PROSITE-ProRule" id="PRU01360"/>
    </source>
</evidence>
<keyword evidence="9" id="KW-0675">Receptor</keyword>
<dbReference type="GO" id="GO:0009279">
    <property type="term" value="C:cell outer membrane"/>
    <property type="evidence" value="ECO:0007669"/>
    <property type="project" value="UniProtKB-SubCell"/>
</dbReference>
<feature type="domain" description="TonB-dependent receptor plug" evidence="15">
    <location>
        <begin position="48"/>
        <end position="158"/>
    </location>
</feature>
<dbReference type="EMBL" id="BJCL01000017">
    <property type="protein sequence ID" value="GCL65565.1"/>
    <property type="molecule type" value="Genomic_DNA"/>
</dbReference>
<dbReference type="Pfam" id="PF00593">
    <property type="entry name" value="TonB_dep_Rec_b-barrel"/>
    <property type="match status" value="1"/>
</dbReference>
<keyword evidence="7 12" id="KW-0798">TonB box</keyword>
<name>A0A480B0Q5_9BURK</name>
<proteinExistence type="inferred from homology"/>
<dbReference type="InterPro" id="IPR039426">
    <property type="entry name" value="TonB-dep_rcpt-like"/>
</dbReference>
<dbReference type="InterPro" id="IPR036942">
    <property type="entry name" value="Beta-barrel_TonB_sf"/>
</dbReference>
<dbReference type="PANTHER" id="PTHR30069">
    <property type="entry name" value="TONB-DEPENDENT OUTER MEMBRANE RECEPTOR"/>
    <property type="match status" value="1"/>
</dbReference>
<gene>
    <name evidence="16" type="ORF">AQPW35_46460</name>
</gene>
<evidence type="ECO:0000256" key="2">
    <source>
        <dbReference type="ARBA" id="ARBA00009810"/>
    </source>
</evidence>
<evidence type="ECO:0000256" key="7">
    <source>
        <dbReference type="ARBA" id="ARBA00023077"/>
    </source>
</evidence>
<evidence type="ECO:0000259" key="14">
    <source>
        <dbReference type="Pfam" id="PF00593"/>
    </source>
</evidence>
<sequence>MHTLFSRTLAAAALLCAALNSHAGDDPELEQLLATPVYAASKYKQSAAEAPAAVTVLTQGDIRSFGWRTLGEVLGGVRGVFTRYDRTYTYLGVRGLSRPGDYSSRLLLLIDGVRANDNIYDSVLVGREFPIDVALIERVEFIPGPGSVIYGPNAVFGVINVVTRNAASLRGQSLAVSVDSQRARKVQFSSGHEFAAGSLLVAASAENRPGTDLVIPEFDPGGGDGHVHGLDGERDRKLQMRWSGGELNLSAIVSERSKTIPNAPFDLVFGDRSVWTDRMSLISGSWQRLAADGSGWSFQTGLGFYDYHDFGRYEPDRLLTTYQNQGRWWQAELRRTIRMGDSQMLLLGADVQRNYRQRVLSTVFDAGGPTVTDTGTDSSRYGFFVTNEIAVAPGWKLGLGARLDRQTTDQWHGTPRLSLVWQPTQAWVVKALAGEAYREPNFYERAPAASGEAWNETLRRERVRSYELAADWRADERLRLSASLFDNQVRDLIEQVPRDDGVLIYRNVGAAHARGIELEGEYLAASGWRLRASLSQQRVRLDDGSEPSNAPRTLLKLHATTPLPGLPMRLGLELQGTGTRYTLTGQRLGTQLVANTTLVWDPPERVWSLTGSVYNLANRRVADPAGPEFRSDRIEQDGRVVSLRWALAF</sequence>
<evidence type="ECO:0000256" key="8">
    <source>
        <dbReference type="ARBA" id="ARBA00023136"/>
    </source>
</evidence>
<evidence type="ECO:0000256" key="10">
    <source>
        <dbReference type="ARBA" id="ARBA00023237"/>
    </source>
</evidence>
<dbReference type="AlphaFoldDB" id="A0A480B0Q5"/>
<dbReference type="Gene3D" id="2.40.170.20">
    <property type="entry name" value="TonB-dependent receptor, beta-barrel domain"/>
    <property type="match status" value="1"/>
</dbReference>
<dbReference type="InterPro" id="IPR000531">
    <property type="entry name" value="Beta-barrel_TonB"/>
</dbReference>
<keyword evidence="5 11" id="KW-0812">Transmembrane</keyword>
<dbReference type="RefSeq" id="WP_137735264.1">
    <property type="nucleotide sequence ID" value="NZ_BJCL01000017.1"/>
</dbReference>
<feature type="chain" id="PRO_5019772199" evidence="13">
    <location>
        <begin position="24"/>
        <end position="649"/>
    </location>
</feature>
<evidence type="ECO:0000256" key="13">
    <source>
        <dbReference type="SAM" id="SignalP"/>
    </source>
</evidence>
<protein>
    <submittedName>
        <fullName evidence="16">Ligand-gated channel</fullName>
    </submittedName>
</protein>
<dbReference type="PANTHER" id="PTHR30069:SF29">
    <property type="entry name" value="HEMOGLOBIN AND HEMOGLOBIN-HAPTOGLOBIN-BINDING PROTEIN 1-RELATED"/>
    <property type="match status" value="1"/>
</dbReference>
<comment type="similarity">
    <text evidence="2 11 12">Belongs to the TonB-dependent receptor family.</text>
</comment>
<dbReference type="GO" id="GO:0044718">
    <property type="term" value="P:siderophore transmembrane transport"/>
    <property type="evidence" value="ECO:0007669"/>
    <property type="project" value="TreeGrafter"/>
</dbReference>
<dbReference type="Gene3D" id="2.170.130.10">
    <property type="entry name" value="TonB-dependent receptor, plug domain"/>
    <property type="match status" value="1"/>
</dbReference>
<dbReference type="PROSITE" id="PS52016">
    <property type="entry name" value="TONB_DEPENDENT_REC_3"/>
    <property type="match status" value="1"/>
</dbReference>
<keyword evidence="6 13" id="KW-0732">Signal</keyword>
<dbReference type="SUPFAM" id="SSF56935">
    <property type="entry name" value="Porins"/>
    <property type="match status" value="1"/>
</dbReference>
<comment type="caution">
    <text evidence="16">The sequence shown here is derived from an EMBL/GenBank/DDBJ whole genome shotgun (WGS) entry which is preliminary data.</text>
</comment>
<evidence type="ECO:0000256" key="12">
    <source>
        <dbReference type="RuleBase" id="RU003357"/>
    </source>
</evidence>
<keyword evidence="17" id="KW-1185">Reference proteome</keyword>
<keyword evidence="4 11" id="KW-1134">Transmembrane beta strand</keyword>
<dbReference type="OrthoDB" id="183532at2"/>
<dbReference type="GO" id="GO:0015344">
    <property type="term" value="F:siderophore uptake transmembrane transporter activity"/>
    <property type="evidence" value="ECO:0007669"/>
    <property type="project" value="TreeGrafter"/>
</dbReference>
<keyword evidence="8 11" id="KW-0472">Membrane</keyword>
<evidence type="ECO:0000259" key="15">
    <source>
        <dbReference type="Pfam" id="PF07715"/>
    </source>
</evidence>
<feature type="domain" description="TonB-dependent receptor-like beta-barrel" evidence="14">
    <location>
        <begin position="272"/>
        <end position="616"/>
    </location>
</feature>
<dbReference type="Pfam" id="PF07715">
    <property type="entry name" value="Plug"/>
    <property type="match status" value="1"/>
</dbReference>
<dbReference type="InterPro" id="IPR037066">
    <property type="entry name" value="Plug_dom_sf"/>
</dbReference>
<evidence type="ECO:0000256" key="1">
    <source>
        <dbReference type="ARBA" id="ARBA00004571"/>
    </source>
</evidence>
<keyword evidence="3 11" id="KW-0813">Transport</keyword>
<organism evidence="16 17">
    <name type="scientific">Pseudaquabacterium pictum</name>
    <dbReference type="NCBI Taxonomy" id="2315236"/>
    <lineage>
        <taxon>Bacteria</taxon>
        <taxon>Pseudomonadati</taxon>
        <taxon>Pseudomonadota</taxon>
        <taxon>Betaproteobacteria</taxon>
        <taxon>Burkholderiales</taxon>
        <taxon>Sphaerotilaceae</taxon>
        <taxon>Pseudaquabacterium</taxon>
    </lineage>
</organism>
<evidence type="ECO:0000313" key="16">
    <source>
        <dbReference type="EMBL" id="GCL65565.1"/>
    </source>
</evidence>
<reference evidence="17" key="1">
    <citation type="submission" date="2019-03" db="EMBL/GenBank/DDBJ databases">
        <title>Aquabacterium pictum sp.nov., the first bacteriochlorophyll a-containing freshwater bacterium in the genus Aquabacterium of the class Betaproteobacteria.</title>
        <authorList>
            <person name="Hirose S."/>
            <person name="Tank M."/>
            <person name="Hara E."/>
            <person name="Tamaki H."/>
            <person name="Takaichi S."/>
            <person name="Haruta S."/>
            <person name="Hanada S."/>
        </authorList>
    </citation>
    <scope>NUCLEOTIDE SEQUENCE [LARGE SCALE GENOMIC DNA]</scope>
    <source>
        <strain evidence="17">W35</strain>
    </source>
</reference>